<accession>A0AAD4TIT9</accession>
<name>A0AAD4TIT9_9MAGN</name>
<evidence type="ECO:0000313" key="1">
    <source>
        <dbReference type="EMBL" id="KAI3963700.1"/>
    </source>
</evidence>
<protein>
    <submittedName>
        <fullName evidence="1">Uncharacterized protein</fullName>
    </submittedName>
</protein>
<evidence type="ECO:0000313" key="2">
    <source>
        <dbReference type="Proteomes" id="UP001202328"/>
    </source>
</evidence>
<dbReference type="AlphaFoldDB" id="A0AAD4TIT9"/>
<keyword evidence="2" id="KW-1185">Reference proteome</keyword>
<gene>
    <name evidence="1" type="ORF">MKW98_021940</name>
</gene>
<proteinExistence type="predicted"/>
<dbReference type="EMBL" id="JAJJMB010000025">
    <property type="protein sequence ID" value="KAI3963700.1"/>
    <property type="molecule type" value="Genomic_DNA"/>
</dbReference>
<sequence>MQKSKPKISPSLPPPPTSPLSLLLLTSFSPSSILRSGTNLVISYIKRLSYSGARCYFEYIKELRRTIDGFWLNTKVCCQDIIVAMDHLGLLLPLDRKL</sequence>
<reference evidence="1" key="1">
    <citation type="submission" date="2022-04" db="EMBL/GenBank/DDBJ databases">
        <title>A functionally conserved STORR gene fusion in Papaver species that diverged 16.8 million years ago.</title>
        <authorList>
            <person name="Catania T."/>
        </authorList>
    </citation>
    <scope>NUCLEOTIDE SEQUENCE</scope>
    <source>
        <strain evidence="1">S-188037</strain>
    </source>
</reference>
<organism evidence="1 2">
    <name type="scientific">Papaver atlanticum</name>
    <dbReference type="NCBI Taxonomy" id="357466"/>
    <lineage>
        <taxon>Eukaryota</taxon>
        <taxon>Viridiplantae</taxon>
        <taxon>Streptophyta</taxon>
        <taxon>Embryophyta</taxon>
        <taxon>Tracheophyta</taxon>
        <taxon>Spermatophyta</taxon>
        <taxon>Magnoliopsida</taxon>
        <taxon>Ranunculales</taxon>
        <taxon>Papaveraceae</taxon>
        <taxon>Papaveroideae</taxon>
        <taxon>Papaver</taxon>
    </lineage>
</organism>
<comment type="caution">
    <text evidence="1">The sequence shown here is derived from an EMBL/GenBank/DDBJ whole genome shotgun (WGS) entry which is preliminary data.</text>
</comment>
<dbReference type="Proteomes" id="UP001202328">
    <property type="component" value="Unassembled WGS sequence"/>
</dbReference>